<proteinExistence type="predicted"/>
<dbReference type="Gene3D" id="3.80.10.10">
    <property type="entry name" value="Ribonuclease Inhibitor"/>
    <property type="match status" value="1"/>
</dbReference>
<reference evidence="2" key="1">
    <citation type="submission" date="2016-11" db="EMBL/GenBank/DDBJ databases">
        <authorList>
            <person name="Varghese N."/>
            <person name="Submissions S."/>
        </authorList>
    </citation>
    <scope>NUCLEOTIDE SEQUENCE [LARGE SCALE GENOMIC DNA]</scope>
    <source>
        <strain evidence="2">DSM 26884</strain>
    </source>
</reference>
<dbReference type="RefSeq" id="WP_073313705.1">
    <property type="nucleotide sequence ID" value="NZ_FQZN01000012.1"/>
</dbReference>
<evidence type="ECO:0000313" key="1">
    <source>
        <dbReference type="EMBL" id="SHI98462.1"/>
    </source>
</evidence>
<organism evidence="1 2">
    <name type="scientific">Bacteroides stercorirosoris</name>
    <dbReference type="NCBI Taxonomy" id="871324"/>
    <lineage>
        <taxon>Bacteria</taxon>
        <taxon>Pseudomonadati</taxon>
        <taxon>Bacteroidota</taxon>
        <taxon>Bacteroidia</taxon>
        <taxon>Bacteroidales</taxon>
        <taxon>Bacteroidaceae</taxon>
        <taxon>Bacteroides</taxon>
    </lineage>
</organism>
<dbReference type="Pfam" id="PF13306">
    <property type="entry name" value="LRR_5"/>
    <property type="match status" value="1"/>
</dbReference>
<dbReference type="Proteomes" id="UP000184192">
    <property type="component" value="Unassembled WGS sequence"/>
</dbReference>
<dbReference type="SUPFAM" id="SSF49899">
    <property type="entry name" value="Concanavalin A-like lectins/glucanases"/>
    <property type="match status" value="1"/>
</dbReference>
<name>A0A1M6FLE7_9BACE</name>
<dbReference type="GO" id="GO:0005975">
    <property type="term" value="P:carbohydrate metabolic process"/>
    <property type="evidence" value="ECO:0007669"/>
    <property type="project" value="UniProtKB-ARBA"/>
</dbReference>
<dbReference type="InterPro" id="IPR018247">
    <property type="entry name" value="EF_Hand_1_Ca_BS"/>
</dbReference>
<dbReference type="eggNOG" id="ENOG5033004">
    <property type="taxonomic scope" value="Bacteria"/>
</dbReference>
<evidence type="ECO:0000313" key="2">
    <source>
        <dbReference type="Proteomes" id="UP000184192"/>
    </source>
</evidence>
<dbReference type="InterPro" id="IPR013320">
    <property type="entry name" value="ConA-like_dom_sf"/>
</dbReference>
<sequence>MDNLDVLKKLALQVRNASVAGENTAERVGRILSGIIELLTQDDLEELKKIFLRKDEIDSTNYLLGLLGGAVVENGLIVRLPKQNAPAALMSCLLEEDEDTLIEEDEDALMEIAPEEATGDMTLGGLMNVTPAADEVDDNEDYVIVKLKGESEWTLLPASSIGGGGSGVQRNVLIQNDLDSRNISASKGEPCLLKFTFVSQERYGIGGDYENTGERGLCEISIKNTVNAEFTVVKQMYIQSGYSNTVDVAEFLSSGSNQIMIKVTGEITEMTTSAFVYTVQLTSLSIAADNFRWWTAFTGENITIPLNIGGNISKTLYVTITGPGYNKSYDVALGTAVYTETAYNYQLAHPDKSGIFNVSMYVANSDGSIRTRTISYNIICAVTGDAVKLIAINNVLEKATNWSENALFDYAMYDGSNAITSAQFTVKKDGSHVYSSLDDRISTSAKHTFSLPLEIETIDNADFDIAVSVTDGGTELTSSMTIPVNNSLGFSSVAGAVFYMNPRTRSNNQSNYQSVVNEMTGEAIPATWQGMNWGNDGWTSDADMNNVLRVMASARVDIGYKVFAKESARAGKTVEIDYKTDNVTDFNHPVIRMSSDGDSFVGLRVFPDNVIMYTNALKTTDNQSINLFEGKRLRLTLVIMPDAYGNPDFNLCIIYVNGVKNREFTYKNNDYFAQNSDIVIGSDYADVDIYGIRVYDSALTSEAVLRNYINWQVDNTEKTRIQEDNDVMDANGSEIDFENVKDQFNVMVFDNTFPSLFNPNKMKGVLEVFFSDHPEWNVSISNVEAKGQGTSSMRYWRWNVRYTLDKKLSIVTAADGSTSTGGWSMVPALAKATKITAKKNFASSMHSHKVGSVNSVDDLYRAMGYLNEAMQTEKYANARVAVYQLPFVAFEKSINDEGKEVYTFRGLYTMGPDKGDKNTFGHDSDLFPGLLSIEGSDNSPLCTLFRVPWSSRMQYNEEEEAFQYNGANSWDYGAGELANISKWIPAYNIAYQCSNRLKPFNGTLAELNAQVATYRNEPYEFWIAKAGDANLYNVYYYEASDGRFIASDIGDGTINLKTQLSAYLADDLSPFTSDQLNELFINARIQKFRAEAPQYWDIDDAILHRNWVEFHAGTDNRAKNTYPYCFGNAGSKWKWRYDDLDTIFDTDNQGQAKKGYYVEFHDAYDNGGSVWNGETSNFWNLLDLAFPDEVWAGMRKMMAAMEELSGVKSGTDFDKLYAYFQKYYFAQAQEYFPQNLYNADAKFTYEESKLAYDKDQYTNDTDPITQSLGDHYTAEQRWITKRILYMMSKYSFGLFSADGTDNITVRAAGNTIQYELTPAMDLYPAIANGTSIIRGTRTKAGEVCRMLIELSGSGDQQNTIQGASYLQDIGDWHDKNVTGSMIIQGRMLRDIRLGHATEPIVISITALTLSNCVSLQRLILSRISTLTGTLSLLSCTHLKEIYAGGTSLTQIVLPKGGGLETIEYSEYNQYITLQNYPLLKSEGVLMDYCKEKVTDFLVENCPLLKPMELLSAIIEAQQSQGTNHVLKHIRAVGFEEEYYTADALDMLANLADGTYEGLSAEGLAGEEPIPVLDGKITVHSKYYQDSVDELREIFNRLDLVMDGTPAIRFEDPEVLRLLLTEKVGNYQEIAIDSDEDGMLTYEEVAILPTLTQRRDGNQSLFTGNTVIETFNEFRFFTGLEMINSGTFSDCTSLRKVTLPINTALGDSVFANSGIERIIIPEGYQTIGNNLCEKAYQCRLLDIPSTVTSIGASLIWGLNTNNSSMTIICRASTPPKFGGFSGTPQAIYVPDTSVDAYKLVSGWSSQAAKIYPLSTYVEP</sequence>
<dbReference type="InterPro" id="IPR026906">
    <property type="entry name" value="LRR_5"/>
</dbReference>
<dbReference type="GO" id="GO:0004553">
    <property type="term" value="F:hydrolase activity, hydrolyzing O-glycosyl compounds"/>
    <property type="evidence" value="ECO:0007669"/>
    <property type="project" value="UniProtKB-ARBA"/>
</dbReference>
<protein>
    <submittedName>
        <fullName evidence="1">Leucine rich repeat-containing protein</fullName>
    </submittedName>
</protein>
<dbReference type="EMBL" id="FQZN01000012">
    <property type="protein sequence ID" value="SHI98462.1"/>
    <property type="molecule type" value="Genomic_DNA"/>
</dbReference>
<gene>
    <name evidence="1" type="ORF">SAMN05444350_11295</name>
</gene>
<dbReference type="InterPro" id="IPR032675">
    <property type="entry name" value="LRR_dom_sf"/>
</dbReference>
<dbReference type="GeneID" id="92712314"/>
<keyword evidence="2" id="KW-1185">Reference proteome</keyword>
<dbReference type="PROSITE" id="PS00018">
    <property type="entry name" value="EF_HAND_1"/>
    <property type="match status" value="1"/>
</dbReference>
<accession>A0A1M6FLE7</accession>